<proteinExistence type="predicted"/>
<reference evidence="1 2" key="1">
    <citation type="journal article" date="2013" name="Genome Announc.">
        <title>Complete Genome Sequence of the Carbazole Degrader Pseudomonas resinovorans Strain CA10 (NBRC 106553).</title>
        <authorList>
            <person name="Shintani M."/>
            <person name="Hosoyama A."/>
            <person name="Ohji S."/>
            <person name="Tsuchikane K."/>
            <person name="Takarada H."/>
            <person name="Yamazoe A."/>
            <person name="Fujita N."/>
            <person name="Nojiri H."/>
        </authorList>
    </citation>
    <scope>NUCLEOTIDE SEQUENCE [LARGE SCALE GENOMIC DNA]</scope>
    <source>
        <strain evidence="1 2">NBRC 106553</strain>
    </source>
</reference>
<organism evidence="1 2">
    <name type="scientific">Metapseudomonas resinovorans NBRC 106553</name>
    <dbReference type="NCBI Taxonomy" id="1245471"/>
    <lineage>
        <taxon>Bacteria</taxon>
        <taxon>Pseudomonadati</taxon>
        <taxon>Pseudomonadota</taxon>
        <taxon>Gammaproteobacteria</taxon>
        <taxon>Pseudomonadales</taxon>
        <taxon>Pseudomonadaceae</taxon>
        <taxon>Metapseudomonas</taxon>
    </lineage>
</organism>
<name>S6ADZ7_METRE</name>
<protein>
    <submittedName>
        <fullName evidence="1">Uncharacterized protein</fullName>
    </submittedName>
</protein>
<evidence type="ECO:0000313" key="2">
    <source>
        <dbReference type="Proteomes" id="UP000015503"/>
    </source>
</evidence>
<dbReference type="Proteomes" id="UP000015503">
    <property type="component" value="Chromosome"/>
</dbReference>
<dbReference type="HOGENOM" id="CLU_2809213_0_0_6"/>
<evidence type="ECO:0000313" key="1">
    <source>
        <dbReference type="EMBL" id="BAN47717.1"/>
    </source>
</evidence>
<dbReference type="EMBL" id="AP013068">
    <property type="protein sequence ID" value="BAN47717.1"/>
    <property type="molecule type" value="Genomic_DNA"/>
</dbReference>
<keyword evidence="2" id="KW-1185">Reference proteome</keyword>
<dbReference type="AlphaFoldDB" id="S6ADZ7"/>
<dbReference type="KEGG" id="pre:PCA10_19850"/>
<accession>S6ADZ7</accession>
<gene>
    <name evidence="1" type="ORF">PCA10_19850</name>
</gene>
<sequence>MRTRVYLHTSKYNRTHFKQCIATYKSLGVEQTNQWRASVLKLHKQLVAYSIITYRHHYTFKIEEPAI</sequence>